<dbReference type="EMBL" id="JBHFFA010000007">
    <property type="protein sequence ID" value="KAL2611750.1"/>
    <property type="molecule type" value="Genomic_DNA"/>
</dbReference>
<organism evidence="3 4">
    <name type="scientific">Riccia fluitans</name>
    <dbReference type="NCBI Taxonomy" id="41844"/>
    <lineage>
        <taxon>Eukaryota</taxon>
        <taxon>Viridiplantae</taxon>
        <taxon>Streptophyta</taxon>
        <taxon>Embryophyta</taxon>
        <taxon>Marchantiophyta</taxon>
        <taxon>Marchantiopsida</taxon>
        <taxon>Marchantiidae</taxon>
        <taxon>Marchantiales</taxon>
        <taxon>Ricciaceae</taxon>
        <taxon>Riccia</taxon>
    </lineage>
</organism>
<sequence length="465" mass="50927">MQVIGLGQAVLATRAACFLHVRPTSSQNASQRSGSFAPPVMRGVIYSRKAKVICSATEDYSPAKETPKQKLNLPFSSEEAPRSDDSISTDATAAVFSEDEKTGTVYEVLEEALKAVKEAPALTVAQWLLLGGVGTFGLVISNSIMKTLAFFPFAPEALQTVGVGYSLLVASQLLQGRSISFPPPSPFKAIVQLVDYGQTSTGTTIQIKPEDDPVLRNLVKERDVAVRQMQEMKRTAVNIARVKAEKEALEAVSLQLADERDGAMAEVAALKDAVVAMTNRIKAIEEMLDREVSHLKKQNEALETVALQLAAERDSALQEAEDLKETARAYSQLQEEMQGLETVAVELAQERDTALAEIEDLKKVVANLREAASTASGLSSEQELFIKARVRALRSQFIDVDRAYDEQKEEVDRFIGHLVHEYGAPQDWTNDYIRQFLDTSATKSKLGEVAGGMSRMENRTAQRST</sequence>
<feature type="region of interest" description="Disordered" evidence="2">
    <location>
        <begin position="64"/>
        <end position="88"/>
    </location>
</feature>
<keyword evidence="1" id="KW-0175">Coiled coil</keyword>
<dbReference type="Proteomes" id="UP001605036">
    <property type="component" value="Unassembled WGS sequence"/>
</dbReference>
<comment type="caution">
    <text evidence="3">The sequence shown here is derived from an EMBL/GenBank/DDBJ whole genome shotgun (WGS) entry which is preliminary data.</text>
</comment>
<accession>A0ABD1XS10</accession>
<evidence type="ECO:0000313" key="4">
    <source>
        <dbReference type="Proteomes" id="UP001605036"/>
    </source>
</evidence>
<name>A0ABD1XS10_9MARC</name>
<dbReference type="AlphaFoldDB" id="A0ABD1XS10"/>
<keyword evidence="4" id="KW-1185">Reference proteome</keyword>
<feature type="coiled-coil region" evidence="1">
    <location>
        <begin position="215"/>
        <end position="371"/>
    </location>
</feature>
<proteinExistence type="predicted"/>
<evidence type="ECO:0000256" key="2">
    <source>
        <dbReference type="SAM" id="MobiDB-lite"/>
    </source>
</evidence>
<evidence type="ECO:0000313" key="3">
    <source>
        <dbReference type="EMBL" id="KAL2611750.1"/>
    </source>
</evidence>
<gene>
    <name evidence="3" type="ORF">R1flu_023442</name>
</gene>
<reference evidence="3 4" key="1">
    <citation type="submission" date="2024-09" db="EMBL/GenBank/DDBJ databases">
        <title>Chromosome-scale assembly of Riccia fluitans.</title>
        <authorList>
            <person name="Paukszto L."/>
            <person name="Sawicki J."/>
            <person name="Karawczyk K."/>
            <person name="Piernik-Szablinska J."/>
            <person name="Szczecinska M."/>
            <person name="Mazdziarz M."/>
        </authorList>
    </citation>
    <scope>NUCLEOTIDE SEQUENCE [LARGE SCALE GENOMIC DNA]</scope>
    <source>
        <strain evidence="3">Rf_01</strain>
        <tissue evidence="3">Aerial parts of the thallus</tissue>
    </source>
</reference>
<evidence type="ECO:0000256" key="1">
    <source>
        <dbReference type="SAM" id="Coils"/>
    </source>
</evidence>
<protein>
    <submittedName>
        <fullName evidence="3">Uncharacterized protein</fullName>
    </submittedName>
</protein>